<organism evidence="6 7">
    <name type="scientific">Camelina sativa</name>
    <name type="common">False flax</name>
    <name type="synonym">Myagrum sativum</name>
    <dbReference type="NCBI Taxonomy" id="90675"/>
    <lineage>
        <taxon>Eukaryota</taxon>
        <taxon>Viridiplantae</taxon>
        <taxon>Streptophyta</taxon>
        <taxon>Embryophyta</taxon>
        <taxon>Tracheophyta</taxon>
        <taxon>Spermatophyta</taxon>
        <taxon>Magnoliopsida</taxon>
        <taxon>eudicotyledons</taxon>
        <taxon>Gunneridae</taxon>
        <taxon>Pentapetalae</taxon>
        <taxon>rosids</taxon>
        <taxon>malvids</taxon>
        <taxon>Brassicales</taxon>
        <taxon>Brassicaceae</taxon>
        <taxon>Camelineae</taxon>
        <taxon>Camelina</taxon>
    </lineage>
</organism>
<evidence type="ECO:0000256" key="1">
    <source>
        <dbReference type="ARBA" id="ARBA00022723"/>
    </source>
</evidence>
<keyword evidence="6" id="KW-1185">Reference proteome</keyword>
<dbReference type="InterPro" id="IPR006564">
    <property type="entry name" value="Znf_PMZ"/>
</dbReference>
<feature type="domain" description="SWIM-type" evidence="5">
    <location>
        <begin position="13"/>
        <end position="51"/>
    </location>
</feature>
<evidence type="ECO:0000256" key="3">
    <source>
        <dbReference type="ARBA" id="ARBA00022833"/>
    </source>
</evidence>
<evidence type="ECO:0000256" key="4">
    <source>
        <dbReference type="PROSITE-ProRule" id="PRU00325"/>
    </source>
</evidence>
<proteinExistence type="predicted"/>
<keyword evidence="3" id="KW-0862">Zinc</keyword>
<dbReference type="SMART" id="SM00575">
    <property type="entry name" value="ZnF_PMZ"/>
    <property type="match status" value="1"/>
</dbReference>
<name>A0ABM0ZBV0_CAMSA</name>
<keyword evidence="1" id="KW-0479">Metal-binding</keyword>
<sequence length="129" mass="15050">MKLDVFQVDQHEFEVKDDRNKFVVHLNCTCHFFDIERIPCIHAIVAAKRTNMDEYKLVDHFYLTDIWAKTYAESIHPSGDVKNWVFPDSVAEYFCAPPQTRIKSGRPPKKRKRSVGEFGIPGTLYSLQM</sequence>
<gene>
    <name evidence="7" type="primary">LOC104789458</name>
</gene>
<evidence type="ECO:0000256" key="2">
    <source>
        <dbReference type="ARBA" id="ARBA00022771"/>
    </source>
</evidence>
<reference evidence="6" key="1">
    <citation type="journal article" date="2014" name="Nat. Commun.">
        <title>The emerging biofuel crop Camelina sativa retains a highly undifferentiated hexaploid genome structure.</title>
        <authorList>
            <person name="Kagale S."/>
            <person name="Koh C."/>
            <person name="Nixon J."/>
            <person name="Bollina V."/>
            <person name="Clarke W.E."/>
            <person name="Tuteja R."/>
            <person name="Spillane C."/>
            <person name="Robinson S.J."/>
            <person name="Links M.G."/>
            <person name="Clarke C."/>
            <person name="Higgins E.E."/>
            <person name="Huebert T."/>
            <person name="Sharpe A.G."/>
            <person name="Parkin I.A."/>
        </authorList>
    </citation>
    <scope>NUCLEOTIDE SEQUENCE [LARGE SCALE GENOMIC DNA]</scope>
    <source>
        <strain evidence="6">cv. DH55</strain>
    </source>
</reference>
<dbReference type="Proteomes" id="UP000694864">
    <property type="component" value="Chromosome 5"/>
</dbReference>
<reference evidence="7" key="2">
    <citation type="submission" date="2025-08" db="UniProtKB">
        <authorList>
            <consortium name="RefSeq"/>
        </authorList>
    </citation>
    <scope>IDENTIFICATION</scope>
    <source>
        <tissue evidence="7">Leaf</tissue>
    </source>
</reference>
<dbReference type="RefSeq" id="XP_010513454.1">
    <property type="nucleotide sequence ID" value="XM_010515152.1"/>
</dbReference>
<keyword evidence="2 4" id="KW-0863">Zinc-finger</keyword>
<evidence type="ECO:0000313" key="7">
    <source>
        <dbReference type="RefSeq" id="XP_010513454.1"/>
    </source>
</evidence>
<dbReference type="PROSITE" id="PS50966">
    <property type="entry name" value="ZF_SWIM"/>
    <property type="match status" value="1"/>
</dbReference>
<protein>
    <submittedName>
        <fullName evidence="7">Uncharacterized protein LOC104789458</fullName>
    </submittedName>
</protein>
<dbReference type="Pfam" id="PF04434">
    <property type="entry name" value="SWIM"/>
    <property type="match status" value="1"/>
</dbReference>
<accession>A0ABM0ZBV0</accession>
<evidence type="ECO:0000313" key="6">
    <source>
        <dbReference type="Proteomes" id="UP000694864"/>
    </source>
</evidence>
<dbReference type="GeneID" id="104789458"/>
<evidence type="ECO:0000259" key="5">
    <source>
        <dbReference type="PROSITE" id="PS50966"/>
    </source>
</evidence>
<dbReference type="InterPro" id="IPR007527">
    <property type="entry name" value="Znf_SWIM"/>
</dbReference>